<dbReference type="Pfam" id="PF00561">
    <property type="entry name" value="Abhydrolase_1"/>
    <property type="match status" value="1"/>
</dbReference>
<keyword evidence="2" id="KW-0378">Hydrolase</keyword>
<dbReference type="PANTHER" id="PTHR43798">
    <property type="entry name" value="MONOACYLGLYCEROL LIPASE"/>
    <property type="match status" value="1"/>
</dbReference>
<dbReference type="InterPro" id="IPR000073">
    <property type="entry name" value="AB_hydrolase_1"/>
</dbReference>
<dbReference type="PRINTS" id="PR00111">
    <property type="entry name" value="ABHYDROLASE"/>
</dbReference>
<dbReference type="InterPro" id="IPR050266">
    <property type="entry name" value="AB_hydrolase_sf"/>
</dbReference>
<dbReference type="Gene3D" id="3.40.50.1820">
    <property type="entry name" value="alpha/beta hydrolase"/>
    <property type="match status" value="1"/>
</dbReference>
<gene>
    <name evidence="2" type="ORF">MHPYR_20220</name>
</gene>
<proteinExistence type="predicted"/>
<protein>
    <submittedName>
        <fullName evidence="2">Alpha/beta hydrolase fold protein</fullName>
    </submittedName>
</protein>
<dbReference type="InterPro" id="IPR029058">
    <property type="entry name" value="AB_hydrolase_fold"/>
</dbReference>
<dbReference type="GO" id="GO:0016020">
    <property type="term" value="C:membrane"/>
    <property type="evidence" value="ECO:0007669"/>
    <property type="project" value="TreeGrafter"/>
</dbReference>
<feature type="domain" description="AB hydrolase-1" evidence="1">
    <location>
        <begin position="23"/>
        <end position="262"/>
    </location>
</feature>
<dbReference type="SUPFAM" id="SSF53474">
    <property type="entry name" value="alpha/beta-Hydrolases"/>
    <property type="match status" value="1"/>
</dbReference>
<organism evidence="2">
    <name type="scientific">uncultured Mycobacterium sp</name>
    <dbReference type="NCBI Taxonomy" id="171292"/>
    <lineage>
        <taxon>Bacteria</taxon>
        <taxon>Bacillati</taxon>
        <taxon>Actinomycetota</taxon>
        <taxon>Actinomycetes</taxon>
        <taxon>Mycobacteriales</taxon>
        <taxon>Mycobacteriaceae</taxon>
        <taxon>Mycobacterium</taxon>
        <taxon>environmental samples</taxon>
    </lineage>
</organism>
<reference evidence="2" key="1">
    <citation type="submission" date="2016-03" db="EMBL/GenBank/DDBJ databases">
        <authorList>
            <person name="Ploux O."/>
        </authorList>
    </citation>
    <scope>NUCLEOTIDE SEQUENCE</scope>
    <source>
        <strain evidence="2">UC10</strain>
    </source>
</reference>
<dbReference type="PANTHER" id="PTHR43798:SF24">
    <property type="entry name" value="CIS-3-ALKYL-4-ALKYLOXETAN-2-ONE DECARBOXYLASE"/>
    <property type="match status" value="1"/>
</dbReference>
<name>A0A1Y5PBU8_9MYCO</name>
<sequence length="288" mass="31136">MHTVDLSSGTIHYETAGPSTGRPVVFIHGYAMGGSLWRPLSTRLAGHGLRCIVPTWPLGAHQEAMRDSADMTMRGVASMVNEFLDVMGLDDVVLVGNDTGGAVAQVVATEFPDRIGALVLTSCDAFEHFPPPILAPFIAAAKVPIVFRIAVQAMRSRLVRRRAYGGLAHTNLDALTAEWTHRAVRDPAIAENLRRFTGTLNRQTTLDAAAKLPEFTKPALIAWSADDVFFPQSDGQRLADALPHSRLEYIENARTFSMLDAPDALASLIVEFVTATTTVGRGADADRC</sequence>
<dbReference type="AlphaFoldDB" id="A0A1Y5PBU8"/>
<dbReference type="EMBL" id="FLQS01000012">
    <property type="protein sequence ID" value="SBS74809.1"/>
    <property type="molecule type" value="Genomic_DNA"/>
</dbReference>
<evidence type="ECO:0000313" key="2">
    <source>
        <dbReference type="EMBL" id="SBS74809.1"/>
    </source>
</evidence>
<accession>A0A1Y5PBU8</accession>
<evidence type="ECO:0000259" key="1">
    <source>
        <dbReference type="Pfam" id="PF00561"/>
    </source>
</evidence>
<dbReference type="GO" id="GO:0016787">
    <property type="term" value="F:hydrolase activity"/>
    <property type="evidence" value="ECO:0007669"/>
    <property type="project" value="UniProtKB-KW"/>
</dbReference>